<feature type="region of interest" description="Disordered" evidence="1">
    <location>
        <begin position="53"/>
        <end position="87"/>
    </location>
</feature>
<reference evidence="2" key="2">
    <citation type="submission" date="2025-08" db="UniProtKB">
        <authorList>
            <consortium name="Ensembl"/>
        </authorList>
    </citation>
    <scope>IDENTIFICATION</scope>
</reference>
<proteinExistence type="predicted"/>
<evidence type="ECO:0000256" key="1">
    <source>
        <dbReference type="SAM" id="MobiDB-lite"/>
    </source>
</evidence>
<dbReference type="HOGENOM" id="CLU_1708229_0_0_1"/>
<protein>
    <submittedName>
        <fullName evidence="2">Uncharacterized protein</fullName>
    </submittedName>
</protein>
<feature type="compositionally biased region" description="Polar residues" evidence="1">
    <location>
        <begin position="57"/>
        <end position="87"/>
    </location>
</feature>
<feature type="region of interest" description="Disordered" evidence="1">
    <location>
        <begin position="113"/>
        <end position="154"/>
    </location>
</feature>
<dbReference type="Ensembl" id="ENSCSAVT00000008971.1">
    <property type="protein sequence ID" value="ENSCSAVP00000008857.1"/>
    <property type="gene ID" value="ENSCSAVG00000005254.1"/>
</dbReference>
<reference evidence="3" key="1">
    <citation type="submission" date="2003-08" db="EMBL/GenBank/DDBJ databases">
        <authorList>
            <person name="Birren B."/>
            <person name="Nusbaum C."/>
            <person name="Abebe A."/>
            <person name="Abouelleil A."/>
            <person name="Adekoya E."/>
            <person name="Ait-zahra M."/>
            <person name="Allen N."/>
            <person name="Allen T."/>
            <person name="An P."/>
            <person name="Anderson M."/>
            <person name="Anderson S."/>
            <person name="Arachchi H."/>
            <person name="Armbruster J."/>
            <person name="Bachantsang P."/>
            <person name="Baldwin J."/>
            <person name="Barry A."/>
            <person name="Bayul T."/>
            <person name="Blitshsteyn B."/>
            <person name="Bloom T."/>
            <person name="Blye J."/>
            <person name="Boguslavskiy L."/>
            <person name="Borowsky M."/>
            <person name="Boukhgalter B."/>
            <person name="Brunache A."/>
            <person name="Butler J."/>
            <person name="Calixte N."/>
            <person name="Calvo S."/>
            <person name="Camarata J."/>
            <person name="Campo K."/>
            <person name="Chang J."/>
            <person name="Cheshatsang Y."/>
            <person name="Citroen M."/>
            <person name="Collymore A."/>
            <person name="Considine T."/>
            <person name="Cook A."/>
            <person name="Cooke P."/>
            <person name="Corum B."/>
            <person name="Cuomo C."/>
            <person name="David R."/>
            <person name="Dawoe T."/>
            <person name="Degray S."/>
            <person name="Dodge S."/>
            <person name="Dooley K."/>
            <person name="Dorje P."/>
            <person name="Dorjee K."/>
            <person name="Dorris L."/>
            <person name="Duffey N."/>
            <person name="Dupes A."/>
            <person name="Elkins T."/>
            <person name="Engels R."/>
            <person name="Erickson J."/>
            <person name="Farina A."/>
            <person name="Faro S."/>
            <person name="Ferreira P."/>
            <person name="Fischer H."/>
            <person name="Fitzgerald M."/>
            <person name="Foley K."/>
            <person name="Gage D."/>
            <person name="Galagan J."/>
            <person name="Gearin G."/>
            <person name="Gnerre S."/>
            <person name="Gnirke A."/>
            <person name="Goyette A."/>
            <person name="Graham J."/>
            <person name="Grandbois E."/>
            <person name="Gyaltsen K."/>
            <person name="Hafez N."/>
            <person name="Hagopian D."/>
            <person name="Hagos B."/>
            <person name="Hall J."/>
            <person name="Hatcher B."/>
            <person name="Heller A."/>
            <person name="Higgins H."/>
            <person name="Honan T."/>
            <person name="Horn A."/>
            <person name="Houde N."/>
            <person name="Hughes L."/>
            <person name="Hulme W."/>
            <person name="Husby E."/>
            <person name="Iliev I."/>
            <person name="Jaffe D."/>
            <person name="Jones C."/>
            <person name="Kamal M."/>
            <person name="Kamat A."/>
            <person name="Kamvysselis M."/>
            <person name="Karlsson E."/>
            <person name="Kells C."/>
            <person name="Kieu A."/>
            <person name="Kisner P."/>
            <person name="Kodira C."/>
            <person name="Kulbokas E."/>
            <person name="Labutti K."/>
            <person name="Lama D."/>
            <person name="Landers T."/>
            <person name="Leger J."/>
            <person name="Levine S."/>
            <person name="Lewis D."/>
            <person name="Lewis T."/>
            <person name="Lindblad-toh K."/>
            <person name="Liu X."/>
            <person name="Lokyitsang T."/>
            <person name="Lokyitsang Y."/>
            <person name="Lucien O."/>
            <person name="Lui A."/>
            <person name="Ma L.J."/>
            <person name="Mabbitt R."/>
            <person name="Macdonald J."/>
            <person name="Maclean C."/>
            <person name="Major J."/>
            <person name="Manning J."/>
            <person name="Marabella R."/>
            <person name="Maru K."/>
            <person name="Matthews C."/>
            <person name="Mauceli E."/>
            <person name="Mccarthy M."/>
            <person name="Mcdonough S."/>
            <person name="Mcghee T."/>
            <person name="Meldrim J."/>
            <person name="Meneus L."/>
            <person name="Mesirov J."/>
            <person name="Mihalev A."/>
            <person name="Mihova T."/>
            <person name="Mikkelsen T."/>
            <person name="Mlenga V."/>
            <person name="Moru K."/>
            <person name="Mozes J."/>
            <person name="Mulrain L."/>
            <person name="Munson G."/>
            <person name="Naylor J."/>
            <person name="Newes C."/>
            <person name="Nguyen C."/>
            <person name="Nguyen N."/>
            <person name="Nguyen T."/>
            <person name="Nicol R."/>
            <person name="Nielsen C."/>
            <person name="Nizzari M."/>
            <person name="Norbu C."/>
            <person name="Norbu N."/>
            <person name="O'donnell P."/>
            <person name="Okoawo O."/>
            <person name="O'leary S."/>
            <person name="Omotosho B."/>
            <person name="O'neill K."/>
            <person name="Osman S."/>
            <person name="Parker S."/>
            <person name="Perrin D."/>
            <person name="Phunkhang P."/>
            <person name="Piqani B."/>
            <person name="Purcell S."/>
            <person name="Rachupka T."/>
            <person name="Ramasamy U."/>
            <person name="Rameau R."/>
            <person name="Ray V."/>
            <person name="Raymond C."/>
            <person name="Retta R."/>
            <person name="Richardson S."/>
            <person name="Rise C."/>
            <person name="Rodriguez J."/>
            <person name="Rogers J."/>
            <person name="Rogov P."/>
            <person name="Rutman M."/>
            <person name="Schupbach R."/>
            <person name="Seaman C."/>
            <person name="Settipalli S."/>
            <person name="Sharpe T."/>
            <person name="Sheridan J."/>
            <person name="Sherpa N."/>
            <person name="Shi J."/>
            <person name="Smirnov S."/>
            <person name="Smith C."/>
            <person name="Sougnez C."/>
            <person name="Spencer B."/>
            <person name="Stalker J."/>
            <person name="Stange-thomann N."/>
            <person name="Stavropoulos S."/>
            <person name="Stetson K."/>
            <person name="Stone C."/>
            <person name="Stone S."/>
            <person name="Stubbs M."/>
            <person name="Talamas J."/>
            <person name="Tchuinga P."/>
            <person name="Tenzing P."/>
            <person name="Tesfaye S."/>
            <person name="Theodore J."/>
            <person name="Thoulutsang Y."/>
            <person name="Topham K."/>
            <person name="Towey S."/>
            <person name="Tsamla T."/>
            <person name="Tsomo N."/>
            <person name="Vallee D."/>
            <person name="Vassiliev H."/>
            <person name="Venkataraman V."/>
            <person name="Vinson J."/>
            <person name="Vo A."/>
            <person name="Wade C."/>
            <person name="Wang S."/>
            <person name="Wangchuk T."/>
            <person name="Wangdi T."/>
            <person name="Whittaker C."/>
            <person name="Wilkinson J."/>
            <person name="Wu Y."/>
            <person name="Wyman D."/>
            <person name="Yadav S."/>
            <person name="Yang S."/>
            <person name="Yang X."/>
            <person name="Yeager S."/>
            <person name="Yee E."/>
            <person name="Young G."/>
            <person name="Zainoun J."/>
            <person name="Zembeck L."/>
            <person name="Zimmer A."/>
            <person name="Zody M."/>
            <person name="Lander E."/>
        </authorList>
    </citation>
    <scope>NUCLEOTIDE SEQUENCE [LARGE SCALE GENOMIC DNA]</scope>
</reference>
<name>H2YU47_CIOSA</name>
<sequence length="154" mass="17189">DDPPQSTFQRQGSQRLKQRAQGDRTEKSTKQRENKENLYRQCKSSLAHHDSLEECTTHSPTDFKTPHSSKSSVNINNADKPTSATTDNLTSMFDSNIKNAIATTLQIPTITFKGSQSNNTAEERTAQIIKPSKSKVGVKSGYSRSQTNKDDDQR</sequence>
<evidence type="ECO:0000313" key="3">
    <source>
        <dbReference type="Proteomes" id="UP000007875"/>
    </source>
</evidence>
<dbReference type="GeneTree" id="ENSGT00940000157355"/>
<dbReference type="AlphaFoldDB" id="H2YU47"/>
<evidence type="ECO:0000313" key="2">
    <source>
        <dbReference type="Ensembl" id="ENSCSAVP00000008857.1"/>
    </source>
</evidence>
<feature type="region of interest" description="Disordered" evidence="1">
    <location>
        <begin position="1"/>
        <end position="38"/>
    </location>
</feature>
<organism evidence="2 3">
    <name type="scientific">Ciona savignyi</name>
    <name type="common">Pacific transparent sea squirt</name>
    <dbReference type="NCBI Taxonomy" id="51511"/>
    <lineage>
        <taxon>Eukaryota</taxon>
        <taxon>Metazoa</taxon>
        <taxon>Chordata</taxon>
        <taxon>Tunicata</taxon>
        <taxon>Ascidiacea</taxon>
        <taxon>Phlebobranchia</taxon>
        <taxon>Cionidae</taxon>
        <taxon>Ciona</taxon>
    </lineage>
</organism>
<keyword evidence="3" id="KW-1185">Reference proteome</keyword>
<accession>H2YU47</accession>
<feature type="compositionally biased region" description="Basic and acidic residues" evidence="1">
    <location>
        <begin position="20"/>
        <end position="38"/>
    </location>
</feature>
<feature type="compositionally biased region" description="Polar residues" evidence="1">
    <location>
        <begin position="1"/>
        <end position="15"/>
    </location>
</feature>
<reference evidence="2" key="3">
    <citation type="submission" date="2025-09" db="UniProtKB">
        <authorList>
            <consortium name="Ensembl"/>
        </authorList>
    </citation>
    <scope>IDENTIFICATION</scope>
</reference>
<dbReference type="Proteomes" id="UP000007875">
    <property type="component" value="Unassembled WGS sequence"/>
</dbReference>